<evidence type="ECO:0000313" key="3">
    <source>
        <dbReference type="Proteomes" id="UP001306119"/>
    </source>
</evidence>
<gene>
    <name evidence="2" type="ORF">VXS06_14500</name>
</gene>
<feature type="coiled-coil region" evidence="1">
    <location>
        <begin position="310"/>
        <end position="340"/>
    </location>
</feature>
<organism evidence="2 3">
    <name type="scientific">Photobacterium toruni</name>
    <dbReference type="NCBI Taxonomy" id="1935446"/>
    <lineage>
        <taxon>Bacteria</taxon>
        <taxon>Pseudomonadati</taxon>
        <taxon>Pseudomonadota</taxon>
        <taxon>Gammaproteobacteria</taxon>
        <taxon>Vibrionales</taxon>
        <taxon>Vibrionaceae</taxon>
        <taxon>Photobacterium</taxon>
    </lineage>
</organism>
<keyword evidence="3" id="KW-1185">Reference proteome</keyword>
<sequence>MPANTDRTASGRYLTGGLDEKRFQRVFDVIQKQQSANRRNASRTLTAGTLTKKTASDLAKLGVNANGDPFTKDDLRKFEQERKNHKSRFNSKKAGITYHQLVSGSREIDIKRANNQSDDGLGITRANLSGIRADTVLIRVKASTKSVHQEHLVKIRLDEWDDLLNDPPAGNYKQAVKDACKGRISIDCDCGRHQYWYRYLATMGNYCVAPPKEFAYPKIKNPELKGVACKHVLKAAVMLQSIAWHGVLARQMEVQASKIGFGDDRKSKHVLTDSELKEANKNRSTKINSAKAQAEYRKYKRAQDGLAKKLTASGKEIEKLRKQANKIRKQSNTINKKNQELSKIRDMLRMSFSMYHDTRVAGGGSTKAESIKAFAAKMNVSESKLKQVLK</sequence>
<accession>A0ABU6LBG8</accession>
<comment type="caution">
    <text evidence="2">The sequence shown here is derived from an EMBL/GenBank/DDBJ whole genome shotgun (WGS) entry which is preliminary data.</text>
</comment>
<evidence type="ECO:0000256" key="1">
    <source>
        <dbReference type="SAM" id="Coils"/>
    </source>
</evidence>
<protein>
    <recommendedName>
        <fullName evidence="4">Phage tail protein</fullName>
    </recommendedName>
</protein>
<dbReference type="RefSeq" id="WP_327775275.1">
    <property type="nucleotide sequence ID" value="NZ_JAYXUG010000013.1"/>
</dbReference>
<proteinExistence type="predicted"/>
<evidence type="ECO:0008006" key="4">
    <source>
        <dbReference type="Google" id="ProtNLM"/>
    </source>
</evidence>
<keyword evidence="1" id="KW-0175">Coiled coil</keyword>
<dbReference type="EMBL" id="JAYXUG010000013">
    <property type="protein sequence ID" value="MEC6832974.1"/>
    <property type="molecule type" value="Genomic_DNA"/>
</dbReference>
<dbReference type="Proteomes" id="UP001306119">
    <property type="component" value="Unassembled WGS sequence"/>
</dbReference>
<reference evidence="2 3" key="1">
    <citation type="submission" date="2024-01" db="EMBL/GenBank/DDBJ databases">
        <title>Active colonisers of the gastrointestinal tract of Atlantic salmon farmed in a warm water region.</title>
        <authorList>
            <person name="Bowman J.P."/>
        </authorList>
    </citation>
    <scope>NUCLEOTIDE SEQUENCE [LARGE SCALE GENOMIC DNA]</scope>
    <source>
        <strain evidence="2 3">S3MW1</strain>
    </source>
</reference>
<evidence type="ECO:0000313" key="2">
    <source>
        <dbReference type="EMBL" id="MEC6832974.1"/>
    </source>
</evidence>
<name>A0ABU6LBG8_9GAMM</name>